<dbReference type="Proteomes" id="UP000176204">
    <property type="component" value="Chromosome I"/>
</dbReference>
<evidence type="ECO:0000313" key="2">
    <source>
        <dbReference type="Proteomes" id="UP000176204"/>
    </source>
</evidence>
<evidence type="ECO:0000313" key="1">
    <source>
        <dbReference type="EMBL" id="SEH72383.1"/>
    </source>
</evidence>
<keyword evidence="2" id="KW-1185">Reference proteome</keyword>
<proteinExistence type="predicted"/>
<sequence>MSEGFSVPHEEYAGYIFDLDGTLVDSMVAHYRAWRMALAEQGAPEEVFRKPEFLAHGGCSAQDIVASLNACYGLEMDADAVAARKRALYLELIESGSLEPIRETVEFARRMQGRVPMAIATGSAMPGALASLKSAGLEGLFELIVTPEMVERGKPFPDIFEEAARRMGVEPGRCLVFEDADPGIEAARAAGMDWVRVPPSERLMDEE</sequence>
<dbReference type="SUPFAM" id="SSF56784">
    <property type="entry name" value="HAD-like"/>
    <property type="match status" value="1"/>
</dbReference>
<dbReference type="InterPro" id="IPR051806">
    <property type="entry name" value="HAD-like_SPP"/>
</dbReference>
<reference evidence="2" key="1">
    <citation type="submission" date="2016-09" db="EMBL/GenBank/DDBJ databases">
        <authorList>
            <person name="Koehorst J."/>
        </authorList>
    </citation>
    <scope>NUCLEOTIDE SEQUENCE [LARGE SCALE GENOMIC DNA]</scope>
</reference>
<dbReference type="GO" id="GO:0050308">
    <property type="term" value="F:sugar-phosphatase activity"/>
    <property type="evidence" value="ECO:0007669"/>
    <property type="project" value="TreeGrafter"/>
</dbReference>
<keyword evidence="1" id="KW-0378">Hydrolase</keyword>
<dbReference type="SFLD" id="SFLDS00003">
    <property type="entry name" value="Haloacid_Dehalogenase"/>
    <property type="match status" value="1"/>
</dbReference>
<dbReference type="SFLD" id="SFLDG01129">
    <property type="entry name" value="C1.5:_HAD__Beta-PGM__Phosphata"/>
    <property type="match status" value="1"/>
</dbReference>
<dbReference type="InterPro" id="IPR023198">
    <property type="entry name" value="PGP-like_dom2"/>
</dbReference>
<dbReference type="STRING" id="1679444.PYTT_0244"/>
<dbReference type="InterPro" id="IPR036412">
    <property type="entry name" value="HAD-like_sf"/>
</dbReference>
<accession>A0A1C7PEM2</accession>
<dbReference type="InterPro" id="IPR006439">
    <property type="entry name" value="HAD-SF_hydro_IA"/>
</dbReference>
<dbReference type="OrthoDB" id="9797743at2"/>
<dbReference type="EMBL" id="LT629973">
    <property type="protein sequence ID" value="SEH72383.1"/>
    <property type="molecule type" value="Genomic_DNA"/>
</dbReference>
<gene>
    <name evidence="1" type="ORF">PYTT_0244</name>
</gene>
<dbReference type="AlphaFoldDB" id="A0A1C7PEM2"/>
<dbReference type="Gene3D" id="3.40.50.1000">
    <property type="entry name" value="HAD superfamily/HAD-like"/>
    <property type="match status" value="1"/>
</dbReference>
<organism evidence="1 2">
    <name type="scientific">Akkermansia glycaniphila</name>
    <dbReference type="NCBI Taxonomy" id="1679444"/>
    <lineage>
        <taxon>Bacteria</taxon>
        <taxon>Pseudomonadati</taxon>
        <taxon>Verrucomicrobiota</taxon>
        <taxon>Verrucomicrobiia</taxon>
        <taxon>Verrucomicrobiales</taxon>
        <taxon>Akkermansiaceae</taxon>
        <taxon>Akkermansia</taxon>
    </lineage>
</organism>
<dbReference type="PANTHER" id="PTHR43481:SF4">
    <property type="entry name" value="GLYCEROL-1-PHOSPHATE PHOSPHOHYDROLASE 1-RELATED"/>
    <property type="match status" value="1"/>
</dbReference>
<dbReference type="PANTHER" id="PTHR43481">
    <property type="entry name" value="FRUCTOSE-1-PHOSPHATE PHOSPHATASE"/>
    <property type="match status" value="1"/>
</dbReference>
<name>A0A1C7PEM2_9BACT</name>
<dbReference type="Pfam" id="PF00702">
    <property type="entry name" value="Hydrolase"/>
    <property type="match status" value="1"/>
</dbReference>
<dbReference type="Gene3D" id="1.10.150.240">
    <property type="entry name" value="Putative phosphatase, domain 2"/>
    <property type="match status" value="1"/>
</dbReference>
<dbReference type="PATRIC" id="fig|1679444.3.peg.418"/>
<protein>
    <submittedName>
        <fullName evidence="1">Haloacid dehalogenase-like hydrolase</fullName>
    </submittedName>
</protein>
<dbReference type="RefSeq" id="WP_067772535.1">
    <property type="nucleotide sequence ID" value="NZ_LIGX01000002.1"/>
</dbReference>
<dbReference type="NCBIfam" id="TIGR01509">
    <property type="entry name" value="HAD-SF-IA-v3"/>
    <property type="match status" value="1"/>
</dbReference>
<dbReference type="CDD" id="cd07505">
    <property type="entry name" value="HAD_BPGM-like"/>
    <property type="match status" value="1"/>
</dbReference>
<dbReference type="KEGG" id="agl:PYTT_0244"/>
<dbReference type="InterPro" id="IPR023214">
    <property type="entry name" value="HAD_sf"/>
</dbReference>